<dbReference type="SUPFAM" id="SSF140931">
    <property type="entry name" value="Fic-like"/>
    <property type="match status" value="1"/>
</dbReference>
<dbReference type="PANTHER" id="PTHR13504">
    <property type="entry name" value="FIDO DOMAIN-CONTAINING PROTEIN DDB_G0283145"/>
    <property type="match status" value="1"/>
</dbReference>
<organism evidence="10 11">
    <name type="scientific">Lentibacillus salinarum</name>
    <dbReference type="NCBI Taxonomy" id="446820"/>
    <lineage>
        <taxon>Bacteria</taxon>
        <taxon>Bacillati</taxon>
        <taxon>Bacillota</taxon>
        <taxon>Bacilli</taxon>
        <taxon>Bacillales</taxon>
        <taxon>Bacillaceae</taxon>
        <taxon>Lentibacillus</taxon>
    </lineage>
</organism>
<keyword evidence="6" id="KW-0067">ATP-binding</keyword>
<dbReference type="InterPro" id="IPR036597">
    <property type="entry name" value="Fido-like_dom_sf"/>
</dbReference>
<evidence type="ECO:0000256" key="5">
    <source>
        <dbReference type="ARBA" id="ARBA00022803"/>
    </source>
</evidence>
<reference evidence="11" key="1">
    <citation type="journal article" date="2019" name="Int. J. Syst. Evol. Microbiol.">
        <title>The Global Catalogue of Microorganisms (GCM) 10K type strain sequencing project: providing services to taxonomists for standard genome sequencing and annotation.</title>
        <authorList>
            <consortium name="The Broad Institute Genomics Platform"/>
            <consortium name="The Broad Institute Genome Sequencing Center for Infectious Disease"/>
            <person name="Wu L."/>
            <person name="Ma J."/>
        </authorList>
    </citation>
    <scope>NUCLEOTIDE SEQUENCE [LARGE SCALE GENOMIC DNA]</scope>
    <source>
        <strain evidence="11">CCUG 54822</strain>
    </source>
</reference>
<feature type="domain" description="Fido" evidence="9">
    <location>
        <begin position="1"/>
        <end position="113"/>
    </location>
</feature>
<evidence type="ECO:0000313" key="10">
    <source>
        <dbReference type="EMBL" id="MFD1361048.1"/>
    </source>
</evidence>
<keyword evidence="4" id="KW-0547">Nucleotide-binding</keyword>
<dbReference type="PROSITE" id="PS51459">
    <property type="entry name" value="FIDO"/>
    <property type="match status" value="1"/>
</dbReference>
<keyword evidence="7" id="KW-1133">Transmembrane helix</keyword>
<dbReference type="Pfam" id="PF02661">
    <property type="entry name" value="Fic"/>
    <property type="match status" value="1"/>
</dbReference>
<protein>
    <submittedName>
        <fullName evidence="10">Fic family protein</fullName>
    </submittedName>
</protein>
<keyword evidence="3" id="KW-0677">Repeat</keyword>
<dbReference type="Proteomes" id="UP001597178">
    <property type="component" value="Unassembled WGS sequence"/>
</dbReference>
<proteinExistence type="predicted"/>
<evidence type="ECO:0000259" key="9">
    <source>
        <dbReference type="PROSITE" id="PS51459"/>
    </source>
</evidence>
<keyword evidence="5" id="KW-0802">TPR repeat</keyword>
<dbReference type="RefSeq" id="WP_382398246.1">
    <property type="nucleotide sequence ID" value="NZ_JBHTNH010000006.1"/>
</dbReference>
<keyword evidence="8" id="KW-0472">Membrane</keyword>
<evidence type="ECO:0000256" key="2">
    <source>
        <dbReference type="ARBA" id="ARBA00022692"/>
    </source>
</evidence>
<evidence type="ECO:0000256" key="7">
    <source>
        <dbReference type="ARBA" id="ARBA00022989"/>
    </source>
</evidence>
<evidence type="ECO:0000256" key="1">
    <source>
        <dbReference type="ARBA" id="ARBA00004167"/>
    </source>
</evidence>
<accession>A0ABW3ZTB2</accession>
<evidence type="ECO:0000256" key="3">
    <source>
        <dbReference type="ARBA" id="ARBA00022737"/>
    </source>
</evidence>
<gene>
    <name evidence="10" type="ORF">ACFQ4A_05110</name>
</gene>
<evidence type="ECO:0000256" key="6">
    <source>
        <dbReference type="ARBA" id="ARBA00022840"/>
    </source>
</evidence>
<evidence type="ECO:0000256" key="8">
    <source>
        <dbReference type="ARBA" id="ARBA00023136"/>
    </source>
</evidence>
<sequence length="127" mass="14589">MIGRTIPMPSRGPHFLQLKNEIGKLFTWYEQKKDELHPVESAALCHFKFVYIHPFSDGNGRTAGLLMNVILMKNGYPPAIVKAEDEQRARYYKTLEMASVDQNVEPFLELIAECAENSLNDYLNTIR</sequence>
<dbReference type="EMBL" id="JBHTNH010000006">
    <property type="protein sequence ID" value="MFD1361048.1"/>
    <property type="molecule type" value="Genomic_DNA"/>
</dbReference>
<name>A0ABW3ZTB2_9BACI</name>
<comment type="caution">
    <text evidence="10">The sequence shown here is derived from an EMBL/GenBank/DDBJ whole genome shotgun (WGS) entry which is preliminary data.</text>
</comment>
<evidence type="ECO:0000256" key="4">
    <source>
        <dbReference type="ARBA" id="ARBA00022741"/>
    </source>
</evidence>
<comment type="subcellular location">
    <subcellularLocation>
        <location evidence="1">Membrane</location>
        <topology evidence="1">Single-pass membrane protein</topology>
    </subcellularLocation>
</comment>
<dbReference type="Gene3D" id="1.10.3290.10">
    <property type="entry name" value="Fido-like domain"/>
    <property type="match status" value="1"/>
</dbReference>
<evidence type="ECO:0000313" key="11">
    <source>
        <dbReference type="Proteomes" id="UP001597178"/>
    </source>
</evidence>
<keyword evidence="2" id="KW-0812">Transmembrane</keyword>
<dbReference type="InterPro" id="IPR040198">
    <property type="entry name" value="Fido_containing"/>
</dbReference>
<keyword evidence="11" id="KW-1185">Reference proteome</keyword>
<dbReference type="InterPro" id="IPR003812">
    <property type="entry name" value="Fido"/>
</dbReference>
<dbReference type="PANTHER" id="PTHR13504:SF34">
    <property type="entry name" value="PROTEIN ADENYLYLTRANSFERASE FICD"/>
    <property type="match status" value="1"/>
</dbReference>